<organism evidence="1 2">
    <name type="scientific">Dorcoceras hygrometricum</name>
    <dbReference type="NCBI Taxonomy" id="472368"/>
    <lineage>
        <taxon>Eukaryota</taxon>
        <taxon>Viridiplantae</taxon>
        <taxon>Streptophyta</taxon>
        <taxon>Embryophyta</taxon>
        <taxon>Tracheophyta</taxon>
        <taxon>Spermatophyta</taxon>
        <taxon>Magnoliopsida</taxon>
        <taxon>eudicotyledons</taxon>
        <taxon>Gunneridae</taxon>
        <taxon>Pentapetalae</taxon>
        <taxon>asterids</taxon>
        <taxon>lamiids</taxon>
        <taxon>Lamiales</taxon>
        <taxon>Gesneriaceae</taxon>
        <taxon>Didymocarpoideae</taxon>
        <taxon>Trichosporeae</taxon>
        <taxon>Loxocarpinae</taxon>
        <taxon>Dorcoceras</taxon>
    </lineage>
</organism>
<sequence length="125" mass="14212">MTIRSNAKFFGPPWSGQHNDGLTSSQMGVQELLGLQSGILPSVFQYQETIDDDVESFNIKQRGPESLWDYIRHFNRTILEVYSATPDLMIGAFTSGLREGDFFRSLIKKHPEMFDELLPSPINQS</sequence>
<reference evidence="1 2" key="1">
    <citation type="journal article" date="2015" name="Proc. Natl. Acad. Sci. U.S.A.">
        <title>The resurrection genome of Boea hygrometrica: A blueprint for survival of dehydration.</title>
        <authorList>
            <person name="Xiao L."/>
            <person name="Yang G."/>
            <person name="Zhang L."/>
            <person name="Yang X."/>
            <person name="Zhao S."/>
            <person name="Ji Z."/>
            <person name="Zhou Q."/>
            <person name="Hu M."/>
            <person name="Wang Y."/>
            <person name="Chen M."/>
            <person name="Xu Y."/>
            <person name="Jin H."/>
            <person name="Xiao X."/>
            <person name="Hu G."/>
            <person name="Bao F."/>
            <person name="Hu Y."/>
            <person name="Wan P."/>
            <person name="Li L."/>
            <person name="Deng X."/>
            <person name="Kuang T."/>
            <person name="Xiang C."/>
            <person name="Zhu J.K."/>
            <person name="Oliver M.J."/>
            <person name="He Y."/>
        </authorList>
    </citation>
    <scope>NUCLEOTIDE SEQUENCE [LARGE SCALE GENOMIC DNA]</scope>
    <source>
        <strain evidence="2">cv. XS01</strain>
    </source>
</reference>
<dbReference type="Proteomes" id="UP000250235">
    <property type="component" value="Unassembled WGS sequence"/>
</dbReference>
<evidence type="ECO:0000313" key="2">
    <source>
        <dbReference type="Proteomes" id="UP000250235"/>
    </source>
</evidence>
<dbReference type="EMBL" id="KQ990107">
    <property type="protein sequence ID" value="KZV53657.1"/>
    <property type="molecule type" value="Genomic_DNA"/>
</dbReference>
<evidence type="ECO:0008006" key="3">
    <source>
        <dbReference type="Google" id="ProtNLM"/>
    </source>
</evidence>
<dbReference type="OrthoDB" id="912280at2759"/>
<protein>
    <recommendedName>
        <fullName evidence="3">Retrotransposon gag domain-containing protein</fullName>
    </recommendedName>
</protein>
<gene>
    <name evidence="1" type="ORF">F511_39722</name>
</gene>
<name>A0A2Z7D4G0_9LAMI</name>
<dbReference type="AlphaFoldDB" id="A0A2Z7D4G0"/>
<keyword evidence="2" id="KW-1185">Reference proteome</keyword>
<proteinExistence type="predicted"/>
<accession>A0A2Z7D4G0</accession>
<evidence type="ECO:0000313" key="1">
    <source>
        <dbReference type="EMBL" id="KZV53657.1"/>
    </source>
</evidence>